<dbReference type="Gene3D" id="3.30.200.20">
    <property type="entry name" value="Phosphorylase Kinase, domain 1"/>
    <property type="match status" value="1"/>
</dbReference>
<dbReference type="InterPro" id="IPR002575">
    <property type="entry name" value="Aminoglycoside_PTrfase"/>
</dbReference>
<protein>
    <submittedName>
        <fullName evidence="2">Phosphotransferase</fullName>
    </submittedName>
</protein>
<reference evidence="3" key="1">
    <citation type="submission" date="2023-07" db="EMBL/GenBank/DDBJ databases">
        <title>Defluviimonas sediminis sp. nov., isolated from mangrove sediment.</title>
        <authorList>
            <person name="Liu L."/>
            <person name="Li J."/>
            <person name="Huang Y."/>
            <person name="Pan J."/>
            <person name="Li M."/>
        </authorList>
    </citation>
    <scope>NUCLEOTIDE SEQUENCE [LARGE SCALE GENOMIC DNA]</scope>
    <source>
        <strain evidence="3">FT324</strain>
    </source>
</reference>
<dbReference type="Proteomes" id="UP001205601">
    <property type="component" value="Unassembled WGS sequence"/>
</dbReference>
<organism evidence="2 3">
    <name type="scientific">Albidovulum sediminis</name>
    <dbReference type="NCBI Taxonomy" id="3066345"/>
    <lineage>
        <taxon>Bacteria</taxon>
        <taxon>Pseudomonadati</taxon>
        <taxon>Pseudomonadota</taxon>
        <taxon>Alphaproteobacteria</taxon>
        <taxon>Rhodobacterales</taxon>
        <taxon>Paracoccaceae</taxon>
        <taxon>Albidovulum</taxon>
    </lineage>
</organism>
<dbReference type="InterPro" id="IPR011009">
    <property type="entry name" value="Kinase-like_dom_sf"/>
</dbReference>
<dbReference type="EMBL" id="JAOCQF010000001">
    <property type="protein sequence ID" value="MCT8329428.1"/>
    <property type="molecule type" value="Genomic_DNA"/>
</dbReference>
<dbReference type="Gene3D" id="3.90.1200.10">
    <property type="match status" value="1"/>
</dbReference>
<keyword evidence="3" id="KW-1185">Reference proteome</keyword>
<sequence length="295" mass="32268">MSLRRIRALPCWQGEIRAERLKGGLSNESWKVTDAAGVHVVRFGKDFPFHHVSRAAEVMAAAAAHRAGFAPAVEYTRRGVMVSEFLPARTWGEADMRANPGRIGRLLRDFHTKMPAEVSGPGAIFWVFHVIRDYARTLAARGSRFAADLPWLTAVAAEMEAAQVPLPIVFGHHDLLPGNFLESPGGQLWLIDFEYAAFGTAMFDLAGAASNAGMSAEEARAMLFAYLGHPPDEATVRAFDAMQCASLAREAMWAMVSEIFLAAPGADYDAHARDYLGRLGAALDRYHTRYGKTSS</sequence>
<evidence type="ECO:0000313" key="3">
    <source>
        <dbReference type="Proteomes" id="UP001205601"/>
    </source>
</evidence>
<dbReference type="RefSeq" id="WP_261494851.1">
    <property type="nucleotide sequence ID" value="NZ_JAOCQF010000001.1"/>
</dbReference>
<evidence type="ECO:0000259" key="1">
    <source>
        <dbReference type="Pfam" id="PF01636"/>
    </source>
</evidence>
<feature type="domain" description="Aminoglycoside phosphotransferase" evidence="1">
    <location>
        <begin position="18"/>
        <end position="238"/>
    </location>
</feature>
<dbReference type="PANTHER" id="PTHR22603">
    <property type="entry name" value="CHOLINE/ETHANOALAMINE KINASE"/>
    <property type="match status" value="1"/>
</dbReference>
<proteinExistence type="predicted"/>
<dbReference type="Pfam" id="PF01636">
    <property type="entry name" value="APH"/>
    <property type="match status" value="1"/>
</dbReference>
<name>A0ABT2NMV4_9RHOB</name>
<accession>A0ABT2NMV4</accession>
<dbReference type="CDD" id="cd05151">
    <property type="entry name" value="ChoK-like"/>
    <property type="match status" value="1"/>
</dbReference>
<evidence type="ECO:0000313" key="2">
    <source>
        <dbReference type="EMBL" id="MCT8329428.1"/>
    </source>
</evidence>
<dbReference type="PANTHER" id="PTHR22603:SF66">
    <property type="entry name" value="ETHANOLAMINE KINASE"/>
    <property type="match status" value="1"/>
</dbReference>
<dbReference type="SUPFAM" id="SSF56112">
    <property type="entry name" value="Protein kinase-like (PK-like)"/>
    <property type="match status" value="1"/>
</dbReference>
<gene>
    <name evidence="2" type="ORF">N5I32_07885</name>
</gene>
<comment type="caution">
    <text evidence="2">The sequence shown here is derived from an EMBL/GenBank/DDBJ whole genome shotgun (WGS) entry which is preliminary data.</text>
</comment>